<dbReference type="SUPFAM" id="SSF100950">
    <property type="entry name" value="NagB/RpiA/CoA transferase-like"/>
    <property type="match status" value="1"/>
</dbReference>
<comment type="caution">
    <text evidence="3">The sequence shown here is derived from an EMBL/GenBank/DDBJ whole genome shotgun (WGS) entry which is preliminary data.</text>
</comment>
<comment type="function">
    <text evidence="2">Catalyzes the reversible conversion of ribose-5-phosphate to ribulose 5-phosphate.</text>
</comment>
<comment type="subunit">
    <text evidence="2">Homodimer.</text>
</comment>
<keyword evidence="4" id="KW-1185">Reference proteome</keyword>
<dbReference type="CDD" id="cd01398">
    <property type="entry name" value="RPI_A"/>
    <property type="match status" value="1"/>
</dbReference>
<gene>
    <name evidence="2 3" type="primary">rpiA</name>
    <name evidence="3" type="ORF">ACFQ4R_09445</name>
</gene>
<dbReference type="GO" id="GO:0004751">
    <property type="term" value="F:ribose-5-phosphate isomerase activity"/>
    <property type="evidence" value="ECO:0007669"/>
    <property type="project" value="UniProtKB-EC"/>
</dbReference>
<keyword evidence="1 2" id="KW-0413">Isomerase</keyword>
<evidence type="ECO:0000256" key="2">
    <source>
        <dbReference type="HAMAP-Rule" id="MF_00170"/>
    </source>
</evidence>
<feature type="binding site" evidence="2">
    <location>
        <begin position="28"/>
        <end position="31"/>
    </location>
    <ligand>
        <name>substrate</name>
    </ligand>
</feature>
<accession>A0ABW4BNL3</accession>
<dbReference type="InterPro" id="IPR004788">
    <property type="entry name" value="Ribose5P_isomerase_type_A"/>
</dbReference>
<dbReference type="PANTHER" id="PTHR43748:SF3">
    <property type="entry name" value="RIBOSE-5-PHOSPHATE ISOMERASE 3, CHLOROPLASTIC-RELATED"/>
    <property type="match status" value="1"/>
</dbReference>
<dbReference type="Pfam" id="PF06026">
    <property type="entry name" value="Rib_5-P_isom_A"/>
    <property type="match status" value="1"/>
</dbReference>
<feature type="binding site" evidence="2">
    <location>
        <begin position="84"/>
        <end position="87"/>
    </location>
    <ligand>
        <name>substrate</name>
    </ligand>
</feature>
<reference evidence="4" key="1">
    <citation type="journal article" date="2019" name="Int. J. Syst. Evol. Microbiol.">
        <title>The Global Catalogue of Microorganisms (GCM) 10K type strain sequencing project: providing services to taxonomists for standard genome sequencing and annotation.</title>
        <authorList>
            <consortium name="The Broad Institute Genomics Platform"/>
            <consortium name="The Broad Institute Genome Sequencing Center for Infectious Disease"/>
            <person name="Wu L."/>
            <person name="Ma J."/>
        </authorList>
    </citation>
    <scope>NUCLEOTIDE SEQUENCE [LARGE SCALE GENOMIC DNA]</scope>
    <source>
        <strain evidence="4">CCM 8937</strain>
    </source>
</reference>
<evidence type="ECO:0000256" key="1">
    <source>
        <dbReference type="ARBA" id="ARBA00023235"/>
    </source>
</evidence>
<evidence type="ECO:0000313" key="3">
    <source>
        <dbReference type="EMBL" id="MFD1411807.1"/>
    </source>
</evidence>
<comment type="similarity">
    <text evidence="2">Belongs to the ribose 5-phosphate isomerase family.</text>
</comment>
<dbReference type="EC" id="5.3.1.6" evidence="2"/>
<proteinExistence type="inferred from homology"/>
<dbReference type="NCBIfam" id="TIGR00021">
    <property type="entry name" value="rpiA"/>
    <property type="match status" value="1"/>
</dbReference>
<dbReference type="InterPro" id="IPR037171">
    <property type="entry name" value="NagB/RpiA_transferase-like"/>
</dbReference>
<dbReference type="RefSeq" id="WP_263853324.1">
    <property type="nucleotide sequence ID" value="NZ_JBHTOH010000088.1"/>
</dbReference>
<dbReference type="InterPro" id="IPR020672">
    <property type="entry name" value="Ribose5P_isomerase_typA_subgr"/>
</dbReference>
<evidence type="ECO:0000313" key="4">
    <source>
        <dbReference type="Proteomes" id="UP001597191"/>
    </source>
</evidence>
<dbReference type="InterPro" id="IPR050262">
    <property type="entry name" value="Ribose-5P_isomerase"/>
</dbReference>
<comment type="catalytic activity">
    <reaction evidence="2">
        <text>aldehydo-D-ribose 5-phosphate = D-ribulose 5-phosphate</text>
        <dbReference type="Rhea" id="RHEA:14657"/>
        <dbReference type="ChEBI" id="CHEBI:58121"/>
        <dbReference type="ChEBI" id="CHEBI:58273"/>
        <dbReference type="EC" id="5.3.1.6"/>
    </reaction>
</comment>
<name>A0ABW4BNL3_9LACO</name>
<dbReference type="Proteomes" id="UP001597191">
    <property type="component" value="Unassembled WGS sequence"/>
</dbReference>
<dbReference type="EMBL" id="JBHTOH010000088">
    <property type="protein sequence ID" value="MFD1411807.1"/>
    <property type="molecule type" value="Genomic_DNA"/>
</dbReference>
<organism evidence="3 4">
    <name type="scientific">Lapidilactobacillus gannanensis</name>
    <dbReference type="NCBI Taxonomy" id="2486002"/>
    <lineage>
        <taxon>Bacteria</taxon>
        <taxon>Bacillati</taxon>
        <taxon>Bacillota</taxon>
        <taxon>Bacilli</taxon>
        <taxon>Lactobacillales</taxon>
        <taxon>Lactobacillaceae</taxon>
        <taxon>Lapidilactobacillus</taxon>
    </lineage>
</organism>
<comment type="pathway">
    <text evidence="2">Carbohydrate degradation; pentose phosphate pathway; D-ribose 5-phosphate from D-ribulose 5-phosphate (non-oxidative stage): step 1/1.</text>
</comment>
<dbReference type="SUPFAM" id="SSF75445">
    <property type="entry name" value="D-ribose-5-phosphate isomerase (RpiA), lid domain"/>
    <property type="match status" value="1"/>
</dbReference>
<dbReference type="Gene3D" id="3.30.70.260">
    <property type="match status" value="1"/>
</dbReference>
<dbReference type="HAMAP" id="MF_00170">
    <property type="entry name" value="Rib_5P_isom_A"/>
    <property type="match status" value="1"/>
</dbReference>
<feature type="binding site" evidence="2">
    <location>
        <position position="124"/>
    </location>
    <ligand>
        <name>substrate</name>
    </ligand>
</feature>
<dbReference type="NCBIfam" id="NF001924">
    <property type="entry name" value="PRK00702.1"/>
    <property type="match status" value="1"/>
</dbReference>
<protein>
    <recommendedName>
        <fullName evidence="2">Ribose-5-phosphate isomerase A</fullName>
        <ecNumber evidence="2">5.3.1.6</ecNumber>
    </recommendedName>
    <alternativeName>
        <fullName evidence="2">Phosphoriboisomerase A</fullName>
        <shortName evidence="2">PRI</shortName>
    </alternativeName>
</protein>
<dbReference type="Gene3D" id="3.40.50.1360">
    <property type="match status" value="1"/>
</dbReference>
<sequence>MDQNQLKQQAAEAAVKFIEDGMVIGLGTGSTVFYLVDALGRRVRDEHLQITGVATSSRTAKQASALGIKMIDLNDAPELDLTIDGADEVDRNFQGIKGGGAAHLLEKIVALNSKRNIWIVDASKLVAHLGAFPLPLEVIPFGVEHLYQRLAARDLKPKFRLDESGQRLLTHNKNYVIDLQLQQIDDPHALADWLDHQTGIVEHGLFLDLVNQVVVGREDGVEILDAGRD</sequence>
<feature type="binding site" evidence="2">
    <location>
        <begin position="97"/>
        <end position="100"/>
    </location>
    <ligand>
        <name>substrate</name>
    </ligand>
</feature>
<feature type="active site" description="Proton acceptor" evidence="2">
    <location>
        <position position="106"/>
    </location>
</feature>
<dbReference type="PANTHER" id="PTHR43748">
    <property type="entry name" value="RIBOSE-5-PHOSPHATE ISOMERASE 3, CHLOROPLASTIC-RELATED"/>
    <property type="match status" value="1"/>
</dbReference>